<dbReference type="Proteomes" id="UP000295722">
    <property type="component" value="Unassembled WGS sequence"/>
</dbReference>
<evidence type="ECO:0000313" key="2">
    <source>
        <dbReference type="Proteomes" id="UP000295722"/>
    </source>
</evidence>
<sequence length="62" mass="6282">MTTYTDQQALDRAVEIIKAAVAAGAIGTSSPANMSSADANGQKVGEFLGSAIGALRDKLKSL</sequence>
<name>A0A4R5MFK8_9BURK</name>
<reference evidence="1 2" key="1">
    <citation type="submission" date="2019-03" db="EMBL/GenBank/DDBJ databases">
        <title>Paraburkholderia sp. 4M-K11, isolated from subtropical forest soil.</title>
        <authorList>
            <person name="Gao Z.-H."/>
            <person name="Qiu L.-H."/>
        </authorList>
    </citation>
    <scope>NUCLEOTIDE SEQUENCE [LARGE SCALE GENOMIC DNA]</scope>
    <source>
        <strain evidence="1 2">4M-K11</strain>
    </source>
</reference>
<keyword evidence="2" id="KW-1185">Reference proteome</keyword>
<gene>
    <name evidence="1" type="ORF">EYW47_01385</name>
</gene>
<comment type="caution">
    <text evidence="1">The sequence shown here is derived from an EMBL/GenBank/DDBJ whole genome shotgun (WGS) entry which is preliminary data.</text>
</comment>
<dbReference type="AlphaFoldDB" id="A0A4R5MFK8"/>
<dbReference type="EMBL" id="SMRP01000001">
    <property type="protein sequence ID" value="TDG26043.1"/>
    <property type="molecule type" value="Genomic_DNA"/>
</dbReference>
<organism evidence="1 2">
    <name type="scientific">Paraburkholderia silviterrae</name>
    <dbReference type="NCBI Taxonomy" id="2528715"/>
    <lineage>
        <taxon>Bacteria</taxon>
        <taxon>Pseudomonadati</taxon>
        <taxon>Pseudomonadota</taxon>
        <taxon>Betaproteobacteria</taxon>
        <taxon>Burkholderiales</taxon>
        <taxon>Burkholderiaceae</taxon>
        <taxon>Paraburkholderia</taxon>
    </lineage>
</organism>
<evidence type="ECO:0000313" key="1">
    <source>
        <dbReference type="EMBL" id="TDG26043.1"/>
    </source>
</evidence>
<proteinExistence type="predicted"/>
<accession>A0A4R5MFK8</accession>
<protein>
    <submittedName>
        <fullName evidence="1">Uncharacterized protein</fullName>
    </submittedName>
</protein>
<dbReference type="RefSeq" id="WP_133193096.1">
    <property type="nucleotide sequence ID" value="NZ_JBHUCW010000001.1"/>
</dbReference>